<comment type="caution">
    <text evidence="4">The sequence shown here is derived from an EMBL/GenBank/DDBJ whole genome shotgun (WGS) entry which is preliminary data.</text>
</comment>
<feature type="transmembrane region" description="Helical" evidence="1">
    <location>
        <begin position="104"/>
        <end position="126"/>
    </location>
</feature>
<dbReference type="PROSITE" id="PS50887">
    <property type="entry name" value="GGDEF"/>
    <property type="match status" value="1"/>
</dbReference>
<keyword evidence="1" id="KW-1133">Transmembrane helix</keyword>
<dbReference type="InterPro" id="IPR029787">
    <property type="entry name" value="Nucleotide_cyclase"/>
</dbReference>
<organism evidence="4 5">
    <name type="scientific">Marinobacter iranensis</name>
    <dbReference type="NCBI Taxonomy" id="2962607"/>
    <lineage>
        <taxon>Bacteria</taxon>
        <taxon>Pseudomonadati</taxon>
        <taxon>Pseudomonadota</taxon>
        <taxon>Gammaproteobacteria</taxon>
        <taxon>Pseudomonadales</taxon>
        <taxon>Marinobacteraceae</taxon>
        <taxon>Marinobacter</taxon>
    </lineage>
</organism>
<dbReference type="PANTHER" id="PTHR33121:SF79">
    <property type="entry name" value="CYCLIC DI-GMP PHOSPHODIESTERASE PDED-RELATED"/>
    <property type="match status" value="1"/>
</dbReference>
<keyword evidence="1" id="KW-0812">Transmembrane</keyword>
<dbReference type="Proteomes" id="UP001143391">
    <property type="component" value="Unassembled WGS sequence"/>
</dbReference>
<feature type="transmembrane region" description="Helical" evidence="1">
    <location>
        <begin position="28"/>
        <end position="46"/>
    </location>
</feature>
<feature type="domain" description="GGDEF" evidence="3">
    <location>
        <begin position="166"/>
        <end position="297"/>
    </location>
</feature>
<evidence type="ECO:0000256" key="1">
    <source>
        <dbReference type="SAM" id="Phobius"/>
    </source>
</evidence>
<keyword evidence="5" id="KW-1185">Reference proteome</keyword>
<dbReference type="SUPFAM" id="SSF141868">
    <property type="entry name" value="EAL domain-like"/>
    <property type="match status" value="1"/>
</dbReference>
<dbReference type="PROSITE" id="PS50883">
    <property type="entry name" value="EAL"/>
    <property type="match status" value="1"/>
</dbReference>
<dbReference type="RefSeq" id="WP_275707706.1">
    <property type="nucleotide sequence ID" value="NZ_JANCMW010000009.1"/>
</dbReference>
<dbReference type="InterPro" id="IPR043128">
    <property type="entry name" value="Rev_trsase/Diguanyl_cyclase"/>
</dbReference>
<dbReference type="CDD" id="cd01948">
    <property type="entry name" value="EAL"/>
    <property type="match status" value="1"/>
</dbReference>
<dbReference type="SUPFAM" id="SSF55073">
    <property type="entry name" value="Nucleotide cyclase"/>
    <property type="match status" value="1"/>
</dbReference>
<feature type="domain" description="EAL" evidence="2">
    <location>
        <begin position="305"/>
        <end position="553"/>
    </location>
</feature>
<dbReference type="Pfam" id="PF00990">
    <property type="entry name" value="GGDEF"/>
    <property type="match status" value="1"/>
</dbReference>
<dbReference type="Pfam" id="PF00563">
    <property type="entry name" value="EAL"/>
    <property type="match status" value="1"/>
</dbReference>
<evidence type="ECO:0000259" key="3">
    <source>
        <dbReference type="PROSITE" id="PS50887"/>
    </source>
</evidence>
<dbReference type="InterPro" id="IPR001633">
    <property type="entry name" value="EAL_dom"/>
</dbReference>
<gene>
    <name evidence="4" type="ORF">NLU14_14510</name>
</gene>
<dbReference type="SMART" id="SM00052">
    <property type="entry name" value="EAL"/>
    <property type="match status" value="1"/>
</dbReference>
<name>A0ABT5YEH6_9GAMM</name>
<dbReference type="EMBL" id="JANCMW010000009">
    <property type="protein sequence ID" value="MDF0751435.1"/>
    <property type="molecule type" value="Genomic_DNA"/>
</dbReference>
<dbReference type="InterPro" id="IPR035919">
    <property type="entry name" value="EAL_sf"/>
</dbReference>
<protein>
    <submittedName>
        <fullName evidence="4">GGDEF domain-containing phosphodiesterase</fullName>
    </submittedName>
</protein>
<evidence type="ECO:0000259" key="2">
    <source>
        <dbReference type="PROSITE" id="PS50883"/>
    </source>
</evidence>
<reference evidence="4" key="1">
    <citation type="submission" date="2022-07" db="EMBL/GenBank/DDBJ databases">
        <title>Marinobacter iranensis a new bacterium isolate from a hipersaline lake in Iran.</title>
        <authorList>
            <person name="Mohammad A.M.A."/>
            <person name="Cristina S.-P."/>
            <person name="Antonio V."/>
        </authorList>
    </citation>
    <scope>NUCLEOTIDE SEQUENCE</scope>
    <source>
        <strain evidence="4">71-i</strain>
    </source>
</reference>
<dbReference type="InterPro" id="IPR050706">
    <property type="entry name" value="Cyclic-di-GMP_PDE-like"/>
</dbReference>
<dbReference type="InterPro" id="IPR000160">
    <property type="entry name" value="GGDEF_dom"/>
</dbReference>
<evidence type="ECO:0000313" key="5">
    <source>
        <dbReference type="Proteomes" id="UP001143391"/>
    </source>
</evidence>
<keyword evidence="1" id="KW-0472">Membrane</keyword>
<evidence type="ECO:0000313" key="4">
    <source>
        <dbReference type="EMBL" id="MDF0751435.1"/>
    </source>
</evidence>
<dbReference type="SMART" id="SM00267">
    <property type="entry name" value="GGDEF"/>
    <property type="match status" value="1"/>
</dbReference>
<dbReference type="PANTHER" id="PTHR33121">
    <property type="entry name" value="CYCLIC DI-GMP PHOSPHODIESTERASE PDEF"/>
    <property type="match status" value="1"/>
</dbReference>
<dbReference type="Gene3D" id="3.30.70.270">
    <property type="match status" value="1"/>
</dbReference>
<feature type="transmembrane region" description="Helical" evidence="1">
    <location>
        <begin position="77"/>
        <end position="98"/>
    </location>
</feature>
<proteinExistence type="predicted"/>
<sequence length="555" mass="61661">MATAVLRLDQPEITAPGLFEFRIRHRHIICLLILIALLAFGTLVVYQTGGTAYAYPYLMLVPVLLASAWYRIPGAVITALAAALLMATIPLNVAASVMQEPSNWLIRLGLYLGLGVFSGSLFESLYRLNRKREMVLYTDSGTELPNTLALRKFLYKTLGQQKAQAPGIGVILIRITDITDVLEVMGVDASDELVTAFSTRLIKTVPPSASVYRFSNAELMVVLPRSDLIHMRQVIPKLTDASEINLTVRNISLRTQVVMGSSLSSRHPDVNSLISEARMSLFAAIDKHRSHFHYSPAIQRRTLRTIQLIANVRQGLERGEFELHFQPKIQLSNGSVCGCEGLIRWCNGEGGFIPPGSFMPKVENTTLISPVTRFVVKEAFRFAESQSGTVSVNFSVRNLFDPDLISVLQELLVQTKLAPHQLEVEITESALLHDLHEAKRAIERIRSFGIGVSIDDFGTGFASFAYLQHLPLTGLKIDRAFIPDIEHNARTRKLVSCMIDVGHALDMVVTAEGVETRGQHDVLRSLGCDQAQGFLYSPALPPEHYSRWLENYIAR</sequence>
<dbReference type="Gene3D" id="3.20.20.450">
    <property type="entry name" value="EAL domain"/>
    <property type="match status" value="1"/>
</dbReference>
<accession>A0ABT5YEH6</accession>